<evidence type="ECO:0000256" key="3">
    <source>
        <dbReference type="ARBA" id="ARBA00023274"/>
    </source>
</evidence>
<dbReference type="GO" id="GO:0032543">
    <property type="term" value="P:mitochondrial translation"/>
    <property type="evidence" value="ECO:0007669"/>
    <property type="project" value="TreeGrafter"/>
</dbReference>
<keyword evidence="3 4" id="KW-0687">Ribonucleoprotein</keyword>
<name>A0A8S0V098_OLEEU</name>
<evidence type="ECO:0000256" key="1">
    <source>
        <dbReference type="ARBA" id="ARBA00008931"/>
    </source>
</evidence>
<protein>
    <submittedName>
        <fullName evidence="5">Ribosomal L16, partial (Chloroplast)</fullName>
    </submittedName>
</protein>
<organism evidence="5 6">
    <name type="scientific">Olea europaea subsp. europaea</name>
    <dbReference type="NCBI Taxonomy" id="158383"/>
    <lineage>
        <taxon>Eukaryota</taxon>
        <taxon>Viridiplantae</taxon>
        <taxon>Streptophyta</taxon>
        <taxon>Embryophyta</taxon>
        <taxon>Tracheophyta</taxon>
        <taxon>Spermatophyta</taxon>
        <taxon>Magnoliopsida</taxon>
        <taxon>eudicotyledons</taxon>
        <taxon>Gunneridae</taxon>
        <taxon>Pentapetalae</taxon>
        <taxon>asterids</taxon>
        <taxon>lamiids</taxon>
        <taxon>Lamiales</taxon>
        <taxon>Oleaceae</taxon>
        <taxon>Oleeae</taxon>
        <taxon>Olea</taxon>
    </lineage>
</organism>
<evidence type="ECO:0000313" key="5">
    <source>
        <dbReference type="EMBL" id="CAA3023514.1"/>
    </source>
</evidence>
<dbReference type="SUPFAM" id="SSF54686">
    <property type="entry name" value="Ribosomal protein L16p/L10e"/>
    <property type="match status" value="1"/>
</dbReference>
<dbReference type="InterPro" id="IPR036920">
    <property type="entry name" value="Ribosomal_uL16_sf"/>
</dbReference>
<dbReference type="GO" id="GO:0019843">
    <property type="term" value="F:rRNA binding"/>
    <property type="evidence" value="ECO:0007669"/>
    <property type="project" value="InterPro"/>
</dbReference>
<sequence length="73" mass="8296">PIDATIALQALEPAWIISRQIEAGRRAMTQNARRGEKIWVRIFSNKPVIVRPAETVRVYSKHLPCTHSKCSDI</sequence>
<dbReference type="Gene3D" id="3.90.1170.10">
    <property type="entry name" value="Ribosomal protein L10e/L16"/>
    <property type="match status" value="1"/>
</dbReference>
<dbReference type="AlphaFoldDB" id="A0A8S0V098"/>
<accession>A0A8S0V098</accession>
<proteinExistence type="inferred from homology"/>
<comment type="similarity">
    <text evidence="1 4">Belongs to the universal ribosomal protein uL16 family.</text>
</comment>
<comment type="caution">
    <text evidence="5">The sequence shown here is derived from an EMBL/GenBank/DDBJ whole genome shotgun (WGS) entry which is preliminary data.</text>
</comment>
<gene>
    <name evidence="5" type="ORF">OLEA9_A084940</name>
</gene>
<dbReference type="Gramene" id="OE9A084940T1">
    <property type="protein sequence ID" value="OE9A084940C1"/>
    <property type="gene ID" value="OE9A084940"/>
</dbReference>
<dbReference type="InterPro" id="IPR000114">
    <property type="entry name" value="Ribosomal_uL16_bact-type"/>
</dbReference>
<dbReference type="PANTHER" id="PTHR12220">
    <property type="entry name" value="50S/60S RIBOSOMAL PROTEIN L16"/>
    <property type="match status" value="1"/>
</dbReference>
<dbReference type="PRINTS" id="PR00060">
    <property type="entry name" value="RIBOSOMALL16"/>
</dbReference>
<evidence type="ECO:0000313" key="6">
    <source>
        <dbReference type="Proteomes" id="UP000594638"/>
    </source>
</evidence>
<dbReference type="InterPro" id="IPR047873">
    <property type="entry name" value="Ribosomal_uL16"/>
</dbReference>
<keyword evidence="2 4" id="KW-0689">Ribosomal protein</keyword>
<dbReference type="EMBL" id="CACTIH010009091">
    <property type="protein sequence ID" value="CAA3023514.1"/>
    <property type="molecule type" value="Genomic_DNA"/>
</dbReference>
<dbReference type="PANTHER" id="PTHR12220:SF13">
    <property type="entry name" value="LARGE RIBOSOMAL SUBUNIT PROTEIN UL16M"/>
    <property type="match status" value="1"/>
</dbReference>
<evidence type="ECO:0000256" key="2">
    <source>
        <dbReference type="ARBA" id="ARBA00022980"/>
    </source>
</evidence>
<evidence type="ECO:0000256" key="4">
    <source>
        <dbReference type="RuleBase" id="RU004413"/>
    </source>
</evidence>
<dbReference type="GO" id="GO:0005762">
    <property type="term" value="C:mitochondrial large ribosomal subunit"/>
    <property type="evidence" value="ECO:0007669"/>
    <property type="project" value="TreeGrafter"/>
</dbReference>
<dbReference type="OrthoDB" id="1850746at2759"/>
<dbReference type="GO" id="GO:0003735">
    <property type="term" value="F:structural constituent of ribosome"/>
    <property type="evidence" value="ECO:0007669"/>
    <property type="project" value="InterPro"/>
</dbReference>
<keyword evidence="6" id="KW-1185">Reference proteome</keyword>
<feature type="non-terminal residue" evidence="5">
    <location>
        <position position="1"/>
    </location>
</feature>
<reference evidence="5 6" key="1">
    <citation type="submission" date="2019-12" db="EMBL/GenBank/DDBJ databases">
        <authorList>
            <person name="Alioto T."/>
            <person name="Alioto T."/>
            <person name="Gomez Garrido J."/>
        </authorList>
    </citation>
    <scope>NUCLEOTIDE SEQUENCE [LARGE SCALE GENOMIC DNA]</scope>
</reference>
<dbReference type="Pfam" id="PF00252">
    <property type="entry name" value="Ribosomal_L16"/>
    <property type="match status" value="1"/>
</dbReference>
<dbReference type="Proteomes" id="UP000594638">
    <property type="component" value="Unassembled WGS sequence"/>
</dbReference>